<dbReference type="InterPro" id="IPR006015">
    <property type="entry name" value="Universal_stress_UspA"/>
</dbReference>
<dbReference type="PANTHER" id="PTHR46268">
    <property type="entry name" value="STRESS RESPONSE PROTEIN NHAX"/>
    <property type="match status" value="1"/>
</dbReference>
<dbReference type="CDD" id="cd00293">
    <property type="entry name" value="USP-like"/>
    <property type="match status" value="1"/>
</dbReference>
<dbReference type="Gene3D" id="3.40.50.620">
    <property type="entry name" value="HUPs"/>
    <property type="match status" value="1"/>
</dbReference>
<dbReference type="EMBL" id="AYYY01000063">
    <property type="protein sequence ID" value="KRM60520.1"/>
    <property type="molecule type" value="Genomic_DNA"/>
</dbReference>
<proteinExistence type="inferred from homology"/>
<reference evidence="3 4" key="1">
    <citation type="journal article" date="2015" name="Genome Announc.">
        <title>Expanding the biotechnology potential of lactobacilli through comparative genomics of 213 strains and associated genera.</title>
        <authorList>
            <person name="Sun Z."/>
            <person name="Harris H.M."/>
            <person name="McCann A."/>
            <person name="Guo C."/>
            <person name="Argimon S."/>
            <person name="Zhang W."/>
            <person name="Yang X."/>
            <person name="Jeffery I.B."/>
            <person name="Cooney J.C."/>
            <person name="Kagawa T.F."/>
            <person name="Liu W."/>
            <person name="Song Y."/>
            <person name="Salvetti E."/>
            <person name="Wrobel A."/>
            <person name="Rasinkangas P."/>
            <person name="Parkhill J."/>
            <person name="Rea M.C."/>
            <person name="O'Sullivan O."/>
            <person name="Ritari J."/>
            <person name="Douillard F.P."/>
            <person name="Paul Ross R."/>
            <person name="Yang R."/>
            <person name="Briner A.E."/>
            <person name="Felis G.E."/>
            <person name="de Vos W.M."/>
            <person name="Barrangou R."/>
            <person name="Klaenhammer T.R."/>
            <person name="Caufield P.W."/>
            <person name="Cui Y."/>
            <person name="Zhang H."/>
            <person name="O'Toole P.W."/>
        </authorList>
    </citation>
    <scope>NUCLEOTIDE SEQUENCE [LARGE SCALE GENOMIC DNA]</scope>
    <source>
        <strain evidence="3 4">DSM 20634</strain>
    </source>
</reference>
<dbReference type="STRING" id="1423813.FC26_GL000610"/>
<evidence type="ECO:0000259" key="2">
    <source>
        <dbReference type="Pfam" id="PF00582"/>
    </source>
</evidence>
<dbReference type="RefSeq" id="WP_057780712.1">
    <property type="nucleotide sequence ID" value="NZ_AYYY01000063.1"/>
</dbReference>
<dbReference type="InterPro" id="IPR014729">
    <property type="entry name" value="Rossmann-like_a/b/a_fold"/>
</dbReference>
<sequence length="155" mass="17086">MKKTEIDFDVQPMTFKKILVAVDEDDSSSSRKAFCYAVTLAHAYKVPLGIVTILETGDLSVYDSLQPNVLEKERQEMAAAVDAYVQKAQDFGVDDVSRFLGEGKPGKQIVREIIPEFQPDLLVCGSETQDKSSIFIGSQASYMSQNAPCSVIVVR</sequence>
<feature type="domain" description="UspA" evidence="2">
    <location>
        <begin position="15"/>
        <end position="155"/>
    </location>
</feature>
<dbReference type="InterPro" id="IPR006016">
    <property type="entry name" value="UspA"/>
</dbReference>
<name>A0A0R2A0B2_9LACO</name>
<dbReference type="Proteomes" id="UP000051733">
    <property type="component" value="Unassembled WGS sequence"/>
</dbReference>
<dbReference type="PATRIC" id="fig|1423813.3.peg.621"/>
<dbReference type="PRINTS" id="PR01438">
    <property type="entry name" value="UNVRSLSTRESS"/>
</dbReference>
<comment type="similarity">
    <text evidence="1">Belongs to the universal stress protein A family.</text>
</comment>
<dbReference type="AlphaFoldDB" id="A0A0R2A0B2"/>
<evidence type="ECO:0000256" key="1">
    <source>
        <dbReference type="ARBA" id="ARBA00008791"/>
    </source>
</evidence>
<keyword evidence="4" id="KW-1185">Reference proteome</keyword>
<protein>
    <submittedName>
        <fullName evidence="3">Universal stress protein UspA family protein</fullName>
    </submittedName>
</protein>
<dbReference type="Pfam" id="PF00582">
    <property type="entry name" value="Usp"/>
    <property type="match status" value="1"/>
</dbReference>
<gene>
    <name evidence="3" type="ORF">FC26_GL000610</name>
</gene>
<comment type="caution">
    <text evidence="3">The sequence shown here is derived from an EMBL/GenBank/DDBJ whole genome shotgun (WGS) entry which is preliminary data.</text>
</comment>
<dbReference type="SUPFAM" id="SSF52402">
    <property type="entry name" value="Adenine nucleotide alpha hydrolases-like"/>
    <property type="match status" value="1"/>
</dbReference>
<organism evidence="3 4">
    <name type="scientific">Paucilactobacillus vaccinostercus DSM 20634</name>
    <dbReference type="NCBI Taxonomy" id="1423813"/>
    <lineage>
        <taxon>Bacteria</taxon>
        <taxon>Bacillati</taxon>
        <taxon>Bacillota</taxon>
        <taxon>Bacilli</taxon>
        <taxon>Lactobacillales</taxon>
        <taxon>Lactobacillaceae</taxon>
        <taxon>Paucilactobacillus</taxon>
    </lineage>
</organism>
<evidence type="ECO:0000313" key="4">
    <source>
        <dbReference type="Proteomes" id="UP000051733"/>
    </source>
</evidence>
<evidence type="ECO:0000313" key="3">
    <source>
        <dbReference type="EMBL" id="KRM60520.1"/>
    </source>
</evidence>
<accession>A0A0R2A0B2</accession>
<dbReference type="PANTHER" id="PTHR46268:SF6">
    <property type="entry name" value="UNIVERSAL STRESS PROTEIN UP12"/>
    <property type="match status" value="1"/>
</dbReference>
<dbReference type="OrthoDB" id="2306777at2"/>